<evidence type="ECO:0000313" key="6">
    <source>
        <dbReference type="EMBL" id="PHT64720.1"/>
    </source>
</evidence>
<dbReference type="Gene3D" id="3.40.395.10">
    <property type="entry name" value="Adenoviral Proteinase, Chain A"/>
    <property type="match status" value="1"/>
</dbReference>
<comment type="caution">
    <text evidence="6">The sequence shown here is derived from an EMBL/GenBank/DDBJ whole genome shotgun (WGS) entry which is preliminary data.</text>
</comment>
<dbReference type="GO" id="GO:0008234">
    <property type="term" value="F:cysteine-type peptidase activity"/>
    <property type="evidence" value="ECO:0007669"/>
    <property type="project" value="InterPro"/>
</dbReference>
<dbReference type="EMBL" id="AYRZ02000012">
    <property type="protein sequence ID" value="PHT64720.1"/>
    <property type="molecule type" value="Genomic_DNA"/>
</dbReference>
<name>A0A2G2Y4R8_CAPAN</name>
<reference evidence="6 7" key="2">
    <citation type="journal article" date="2017" name="Genome Biol.">
        <title>New reference genome sequences of hot pepper reveal the massive evolution of plant disease-resistance genes by retroduplication.</title>
        <authorList>
            <person name="Kim S."/>
            <person name="Park J."/>
            <person name="Yeom S.I."/>
            <person name="Kim Y.M."/>
            <person name="Seo E."/>
            <person name="Kim K.T."/>
            <person name="Kim M.S."/>
            <person name="Lee J.M."/>
            <person name="Cheong K."/>
            <person name="Shin H.S."/>
            <person name="Kim S.B."/>
            <person name="Han K."/>
            <person name="Lee J."/>
            <person name="Park M."/>
            <person name="Lee H.A."/>
            <person name="Lee H.Y."/>
            <person name="Lee Y."/>
            <person name="Oh S."/>
            <person name="Lee J.H."/>
            <person name="Choi E."/>
            <person name="Choi E."/>
            <person name="Lee S.E."/>
            <person name="Jeon J."/>
            <person name="Kim H."/>
            <person name="Choi G."/>
            <person name="Song H."/>
            <person name="Lee J."/>
            <person name="Lee S.C."/>
            <person name="Kwon J.K."/>
            <person name="Lee H.Y."/>
            <person name="Koo N."/>
            <person name="Hong Y."/>
            <person name="Kim R.W."/>
            <person name="Kang W.H."/>
            <person name="Huh J.H."/>
            <person name="Kang B.C."/>
            <person name="Yang T.J."/>
            <person name="Lee Y.H."/>
            <person name="Bennetzen J.L."/>
            <person name="Choi D."/>
        </authorList>
    </citation>
    <scope>NUCLEOTIDE SEQUENCE [LARGE SCALE GENOMIC DNA]</scope>
    <source>
        <strain evidence="7">cv. CM334</strain>
    </source>
</reference>
<dbReference type="Gramene" id="PHT64720">
    <property type="protein sequence ID" value="PHT64720"/>
    <property type="gene ID" value="T459_29145"/>
</dbReference>
<proteinExistence type="inferred from homology"/>
<feature type="compositionally biased region" description="Basic and acidic residues" evidence="4">
    <location>
        <begin position="14"/>
        <end position="31"/>
    </location>
</feature>
<evidence type="ECO:0000259" key="5">
    <source>
        <dbReference type="Pfam" id="PF02902"/>
    </source>
</evidence>
<dbReference type="Proteomes" id="UP000222542">
    <property type="component" value="Unassembled WGS sequence"/>
</dbReference>
<reference evidence="6 7" key="1">
    <citation type="journal article" date="2014" name="Nat. Genet.">
        <title>Genome sequence of the hot pepper provides insights into the evolution of pungency in Capsicum species.</title>
        <authorList>
            <person name="Kim S."/>
            <person name="Park M."/>
            <person name="Yeom S.I."/>
            <person name="Kim Y.M."/>
            <person name="Lee J.M."/>
            <person name="Lee H.A."/>
            <person name="Seo E."/>
            <person name="Choi J."/>
            <person name="Cheong K."/>
            <person name="Kim K.T."/>
            <person name="Jung K."/>
            <person name="Lee G.W."/>
            <person name="Oh S.K."/>
            <person name="Bae C."/>
            <person name="Kim S.B."/>
            <person name="Lee H.Y."/>
            <person name="Kim S.Y."/>
            <person name="Kim M.S."/>
            <person name="Kang B.C."/>
            <person name="Jo Y.D."/>
            <person name="Yang H.B."/>
            <person name="Jeong H.J."/>
            <person name="Kang W.H."/>
            <person name="Kwon J.K."/>
            <person name="Shin C."/>
            <person name="Lim J.Y."/>
            <person name="Park J.H."/>
            <person name="Huh J.H."/>
            <person name="Kim J.S."/>
            <person name="Kim B.D."/>
            <person name="Cohen O."/>
            <person name="Paran I."/>
            <person name="Suh M.C."/>
            <person name="Lee S.B."/>
            <person name="Kim Y.K."/>
            <person name="Shin Y."/>
            <person name="Noh S.J."/>
            <person name="Park J."/>
            <person name="Seo Y.S."/>
            <person name="Kwon S.Y."/>
            <person name="Kim H.A."/>
            <person name="Park J.M."/>
            <person name="Kim H.J."/>
            <person name="Choi S.B."/>
            <person name="Bosland P.W."/>
            <person name="Reeves G."/>
            <person name="Jo S.H."/>
            <person name="Lee B.W."/>
            <person name="Cho H.T."/>
            <person name="Choi H.S."/>
            <person name="Lee M.S."/>
            <person name="Yu Y."/>
            <person name="Do Choi Y."/>
            <person name="Park B.S."/>
            <person name="van Deynze A."/>
            <person name="Ashrafi H."/>
            <person name="Hill T."/>
            <person name="Kim W.T."/>
            <person name="Pai H.S."/>
            <person name="Ahn H.K."/>
            <person name="Yeam I."/>
            <person name="Giovannoni J.J."/>
            <person name="Rose J.K."/>
            <person name="Sorensen I."/>
            <person name="Lee S.J."/>
            <person name="Kim R.W."/>
            <person name="Choi I.Y."/>
            <person name="Choi B.S."/>
            <person name="Lim J.S."/>
            <person name="Lee Y.H."/>
            <person name="Choi D."/>
        </authorList>
    </citation>
    <scope>NUCLEOTIDE SEQUENCE [LARGE SCALE GENOMIC DNA]</scope>
    <source>
        <strain evidence="7">cv. CM334</strain>
    </source>
</reference>
<sequence>MDDDTSGSGHAVHHGSDLYRETHKDAVDKGEIGTSKSSLDGDEIKNYIRKCFAETMAELVTLISKIPVEVVKALKNEQNKQSQEDKIDEQQQSQEDGSNKQERQHKSDMQDVNAADKDAGREDNFEKEDCSDLQALEDVNLTAKEDVTEVNLKNQKSTDVTDVQDEVGGTITDSIQLAIDTILFGLSTPLTTKSLDVGASNKMTERHWDFPVSQISPDWELQASKEKAPAKRERKKSRVLRSPYISKYSSGSKDAVDIDKEEKLKYVFDGYNINQYLPNELMIDYSQWIVVGLLKTHSAKKETDNHYRVNASGLGFRQLDFVVAYPQSKNWFYLMSERKTCWNDEGFCMPAGLPWYMVDEIYVLINCDNDFYDKTERTDWPSLEAYKGKITQQTGLVNEIPFDVDYVQNIPQQASDSLDCGVFVCVYAEILSEELQVHSYGFDFACQRARYASLLWHYGLKKVNKGYTSDNGDPLRPRKSVIEEIEAKTIVTLE</sequence>
<feature type="compositionally biased region" description="Basic and acidic residues" evidence="4">
    <location>
        <begin position="97"/>
        <end position="130"/>
    </location>
</feature>
<comment type="similarity">
    <text evidence="1">Belongs to the peptidase C48 family.</text>
</comment>
<accession>A0A2G2Y4R8</accession>
<keyword evidence="2" id="KW-0645">Protease</keyword>
<feature type="compositionally biased region" description="Basic and acidic residues" evidence="4">
    <location>
        <begin position="77"/>
        <end position="89"/>
    </location>
</feature>
<keyword evidence="3" id="KW-0378">Hydrolase</keyword>
<dbReference type="AlphaFoldDB" id="A0A2G2Y4R8"/>
<feature type="region of interest" description="Disordered" evidence="4">
    <location>
        <begin position="1"/>
        <end position="39"/>
    </location>
</feature>
<gene>
    <name evidence="6" type="ORF">T459_29145</name>
</gene>
<feature type="domain" description="Ubiquitin-like protease family profile" evidence="5">
    <location>
        <begin position="398"/>
        <end position="439"/>
    </location>
</feature>
<evidence type="ECO:0000256" key="3">
    <source>
        <dbReference type="ARBA" id="ARBA00022801"/>
    </source>
</evidence>
<dbReference type="GO" id="GO:0006508">
    <property type="term" value="P:proteolysis"/>
    <property type="evidence" value="ECO:0007669"/>
    <property type="project" value="UniProtKB-KW"/>
</dbReference>
<evidence type="ECO:0000256" key="2">
    <source>
        <dbReference type="ARBA" id="ARBA00022670"/>
    </source>
</evidence>
<protein>
    <recommendedName>
        <fullName evidence="5">Ubiquitin-like protease family profile domain-containing protein</fullName>
    </recommendedName>
</protein>
<evidence type="ECO:0000256" key="1">
    <source>
        <dbReference type="ARBA" id="ARBA00005234"/>
    </source>
</evidence>
<dbReference type="PANTHER" id="PTHR33022">
    <property type="entry name" value="DUF1985 DOMAIN-CONTAINING PROTEIN"/>
    <property type="match status" value="1"/>
</dbReference>
<evidence type="ECO:0000313" key="7">
    <source>
        <dbReference type="Proteomes" id="UP000222542"/>
    </source>
</evidence>
<dbReference type="SUPFAM" id="SSF54001">
    <property type="entry name" value="Cysteine proteinases"/>
    <property type="match status" value="1"/>
</dbReference>
<dbReference type="InterPro" id="IPR038765">
    <property type="entry name" value="Papain-like_cys_pep_sf"/>
</dbReference>
<evidence type="ECO:0000256" key="4">
    <source>
        <dbReference type="SAM" id="MobiDB-lite"/>
    </source>
</evidence>
<dbReference type="PANTHER" id="PTHR33022:SF13">
    <property type="entry name" value="UBIQUITIN-LIKE PROTEASE FAMILY PROFILE DOMAIN-CONTAINING PROTEIN"/>
    <property type="match status" value="1"/>
</dbReference>
<keyword evidence="7" id="KW-1185">Reference proteome</keyword>
<feature type="region of interest" description="Disordered" evidence="4">
    <location>
        <begin position="77"/>
        <end position="131"/>
    </location>
</feature>
<dbReference type="Pfam" id="PF02902">
    <property type="entry name" value="Peptidase_C48"/>
    <property type="match status" value="1"/>
</dbReference>
<organism evidence="6 7">
    <name type="scientific">Capsicum annuum</name>
    <name type="common">Capsicum pepper</name>
    <dbReference type="NCBI Taxonomy" id="4072"/>
    <lineage>
        <taxon>Eukaryota</taxon>
        <taxon>Viridiplantae</taxon>
        <taxon>Streptophyta</taxon>
        <taxon>Embryophyta</taxon>
        <taxon>Tracheophyta</taxon>
        <taxon>Spermatophyta</taxon>
        <taxon>Magnoliopsida</taxon>
        <taxon>eudicotyledons</taxon>
        <taxon>Gunneridae</taxon>
        <taxon>Pentapetalae</taxon>
        <taxon>asterids</taxon>
        <taxon>lamiids</taxon>
        <taxon>Solanales</taxon>
        <taxon>Solanaceae</taxon>
        <taxon>Solanoideae</taxon>
        <taxon>Capsiceae</taxon>
        <taxon>Capsicum</taxon>
    </lineage>
</organism>
<dbReference type="InterPro" id="IPR003653">
    <property type="entry name" value="Peptidase_C48_C"/>
</dbReference>